<name>A0A158JAT8_9BURK</name>
<comment type="caution">
    <text evidence="1">The sequence shown here is derived from an EMBL/GenBank/DDBJ whole genome shotgun (WGS) entry which is preliminary data.</text>
</comment>
<evidence type="ECO:0000313" key="1">
    <source>
        <dbReference type="EMBL" id="SAL65897.1"/>
    </source>
</evidence>
<evidence type="ECO:0000313" key="2">
    <source>
        <dbReference type="Proteomes" id="UP000054977"/>
    </source>
</evidence>
<sequence length="66" mass="7661">MAPVFDWLKEETEWPAPDQFHMWRNPILVDATKTLSNGEDCNCHFDSRGKFCALIGSIHNLPMLRE</sequence>
<dbReference type="Proteomes" id="UP000054977">
    <property type="component" value="Unassembled WGS sequence"/>
</dbReference>
<dbReference type="STRING" id="326474.AWB65_06258"/>
<protein>
    <submittedName>
        <fullName evidence="1">Uncharacterized protein</fullName>
    </submittedName>
</protein>
<keyword evidence="2" id="KW-1185">Reference proteome</keyword>
<gene>
    <name evidence="1" type="ORF">AWB65_06258</name>
</gene>
<dbReference type="AlphaFoldDB" id="A0A158JAT8"/>
<accession>A0A158JAT8</accession>
<proteinExistence type="predicted"/>
<reference evidence="1" key="1">
    <citation type="submission" date="2016-01" db="EMBL/GenBank/DDBJ databases">
        <authorList>
            <person name="Peeters C."/>
        </authorList>
    </citation>
    <scope>NUCLEOTIDE SEQUENCE [LARGE SCALE GENOMIC DNA]</scope>
    <source>
        <strain evidence="1">LMG 22934</strain>
    </source>
</reference>
<dbReference type="EMBL" id="FCNW02000071">
    <property type="protein sequence ID" value="SAL65897.1"/>
    <property type="molecule type" value="Genomic_DNA"/>
</dbReference>
<organism evidence="1 2">
    <name type="scientific">Caballeronia humi</name>
    <dbReference type="NCBI Taxonomy" id="326474"/>
    <lineage>
        <taxon>Bacteria</taxon>
        <taxon>Pseudomonadati</taxon>
        <taxon>Pseudomonadota</taxon>
        <taxon>Betaproteobacteria</taxon>
        <taxon>Burkholderiales</taxon>
        <taxon>Burkholderiaceae</taxon>
        <taxon>Caballeronia</taxon>
    </lineage>
</organism>